<dbReference type="OrthoDB" id="77911at2759"/>
<proteinExistence type="predicted"/>
<evidence type="ECO:0000313" key="2">
    <source>
        <dbReference type="Proteomes" id="UP001141552"/>
    </source>
</evidence>
<comment type="caution">
    <text evidence="1">The sequence shown here is derived from an EMBL/GenBank/DDBJ whole genome shotgun (WGS) entry which is preliminary data.</text>
</comment>
<keyword evidence="2" id="KW-1185">Reference proteome</keyword>
<evidence type="ECO:0000313" key="1">
    <source>
        <dbReference type="EMBL" id="KAJ4844439.1"/>
    </source>
</evidence>
<accession>A0A9Q0JK00</accession>
<reference evidence="1" key="1">
    <citation type="submission" date="2022-02" db="EMBL/GenBank/DDBJ databases">
        <authorList>
            <person name="Henning P.M."/>
            <person name="McCubbin A.G."/>
            <person name="Shore J.S."/>
        </authorList>
    </citation>
    <scope>NUCLEOTIDE SEQUENCE</scope>
    <source>
        <strain evidence="1">F60SS</strain>
        <tissue evidence="1">Leaves</tissue>
    </source>
</reference>
<dbReference type="EMBL" id="JAKUCV010001944">
    <property type="protein sequence ID" value="KAJ4844439.1"/>
    <property type="molecule type" value="Genomic_DNA"/>
</dbReference>
<reference evidence="1" key="2">
    <citation type="journal article" date="2023" name="Plants (Basel)">
        <title>Annotation of the Turnera subulata (Passifloraceae) Draft Genome Reveals the S-Locus Evolved after the Divergence of Turneroideae from Passifloroideae in a Stepwise Manner.</title>
        <authorList>
            <person name="Henning P.M."/>
            <person name="Roalson E.H."/>
            <person name="Mir W."/>
            <person name="McCubbin A.G."/>
            <person name="Shore J.S."/>
        </authorList>
    </citation>
    <scope>NUCLEOTIDE SEQUENCE</scope>
    <source>
        <strain evidence="1">F60SS</strain>
    </source>
</reference>
<protein>
    <submittedName>
        <fullName evidence="1">Uncharacterized protein</fullName>
    </submittedName>
</protein>
<name>A0A9Q0JK00_9ROSI</name>
<dbReference type="AlphaFoldDB" id="A0A9Q0JK00"/>
<gene>
    <name evidence="1" type="ORF">Tsubulata_041896</name>
</gene>
<organism evidence="1 2">
    <name type="scientific">Turnera subulata</name>
    <dbReference type="NCBI Taxonomy" id="218843"/>
    <lineage>
        <taxon>Eukaryota</taxon>
        <taxon>Viridiplantae</taxon>
        <taxon>Streptophyta</taxon>
        <taxon>Embryophyta</taxon>
        <taxon>Tracheophyta</taxon>
        <taxon>Spermatophyta</taxon>
        <taxon>Magnoliopsida</taxon>
        <taxon>eudicotyledons</taxon>
        <taxon>Gunneridae</taxon>
        <taxon>Pentapetalae</taxon>
        <taxon>rosids</taxon>
        <taxon>fabids</taxon>
        <taxon>Malpighiales</taxon>
        <taxon>Passifloraceae</taxon>
        <taxon>Turnera</taxon>
    </lineage>
</organism>
<sequence length="106" mass="11508">MASSPSSLLLPLGSVSCKRLSSHAIYKVRGLVNVRCSSQVDQRAGTTSSATRTTNLIKRREVISLVFGVSSLSLLDSFQAKAAGLPPEEKPRLCDETCEKELENVW</sequence>
<dbReference type="Proteomes" id="UP001141552">
    <property type="component" value="Unassembled WGS sequence"/>
</dbReference>